<sequence length="115" mass="13525">MDIHILAPKAGEDYPTDWNEFLTWFASEEACLSYLERLRWPAGFVCPACSCIDQPYRSSRGRMVCRDCGHQCTVVIPATKRPCCMACARYRWPWRWRVRFWSRKRTSTFPTQPPG</sequence>
<dbReference type="AlphaFoldDB" id="A0A848HSM7"/>
<proteinExistence type="predicted"/>
<dbReference type="Proteomes" id="UP000583752">
    <property type="component" value="Unassembled WGS sequence"/>
</dbReference>
<accession>A0A848HSM7</accession>
<dbReference type="EMBL" id="JABBGG010000007">
    <property type="protein sequence ID" value="NML62283.1"/>
    <property type="molecule type" value="Genomic_DNA"/>
</dbReference>
<evidence type="ECO:0000313" key="3">
    <source>
        <dbReference type="Proteomes" id="UP000583752"/>
    </source>
</evidence>
<feature type="domain" description="Transposase zinc-ribbon" evidence="1">
    <location>
        <begin position="27"/>
        <end position="71"/>
    </location>
</feature>
<organism evidence="2 3">
    <name type="scientific">Massilia polaris</name>
    <dbReference type="NCBI Taxonomy" id="2728846"/>
    <lineage>
        <taxon>Bacteria</taxon>
        <taxon>Pseudomonadati</taxon>
        <taxon>Pseudomonadota</taxon>
        <taxon>Betaproteobacteria</taxon>
        <taxon>Burkholderiales</taxon>
        <taxon>Oxalobacteraceae</taxon>
        <taxon>Telluria group</taxon>
        <taxon>Massilia</taxon>
    </lineage>
</organism>
<evidence type="ECO:0000259" key="1">
    <source>
        <dbReference type="Pfam" id="PF12760"/>
    </source>
</evidence>
<protein>
    <submittedName>
        <fullName evidence="2">Transposase</fullName>
    </submittedName>
</protein>
<keyword evidence="3" id="KW-1185">Reference proteome</keyword>
<comment type="caution">
    <text evidence="2">The sequence shown here is derived from an EMBL/GenBank/DDBJ whole genome shotgun (WGS) entry which is preliminary data.</text>
</comment>
<name>A0A848HSM7_9BURK</name>
<evidence type="ECO:0000313" key="2">
    <source>
        <dbReference type="EMBL" id="NML62283.1"/>
    </source>
</evidence>
<dbReference type="InterPro" id="IPR024442">
    <property type="entry name" value="Transposase_Zn_ribbon"/>
</dbReference>
<gene>
    <name evidence="2" type="ORF">HHL21_14595</name>
</gene>
<dbReference type="Pfam" id="PF12760">
    <property type="entry name" value="Zn_ribbon_IS1595"/>
    <property type="match status" value="1"/>
</dbReference>
<reference evidence="2 3" key="1">
    <citation type="submission" date="2020-04" db="EMBL/GenBank/DDBJ databases">
        <title>Massilia sp. RP-1-19 isolated from soil.</title>
        <authorList>
            <person name="Dahal R.H."/>
        </authorList>
    </citation>
    <scope>NUCLEOTIDE SEQUENCE [LARGE SCALE GENOMIC DNA]</scope>
    <source>
        <strain evidence="2 3">RP-1-19</strain>
    </source>
</reference>